<dbReference type="InterPro" id="IPR026960">
    <property type="entry name" value="RVT-Znf"/>
</dbReference>
<sequence>MQTQEEKPYSLQPRFSSIPSAPGNRLIDLGDHTTAMFYRQVLDTSIDPPALEFWRQTLQPQLLFNSAFWANVYPPLASNRLGDLNWKVAHRVLPTALSLYRMGVYATPRCHRCGQIENIEHVLTDCASTSPLWNQVQSYVDRITNSCLRITNHIKLLGWIPTKKHMPQKHFAVRGLFLQKVLAKVLNDEWYSRTRGGDNTEEKTSEKDEALCKEILLLEPFRFRPRTKESGTTWSQVAEDLRQIKSLNMMLIRELSEIGTRY</sequence>
<dbReference type="Pfam" id="PF13966">
    <property type="entry name" value="zf-RVT"/>
    <property type="match status" value="1"/>
</dbReference>
<proteinExistence type="predicted"/>
<evidence type="ECO:0000313" key="2">
    <source>
        <dbReference type="EMBL" id="KAK2547102.1"/>
    </source>
</evidence>
<reference evidence="2" key="2">
    <citation type="journal article" date="2023" name="Science">
        <title>Genomic signatures of disease resistance in endangered staghorn corals.</title>
        <authorList>
            <person name="Vollmer S.V."/>
            <person name="Selwyn J.D."/>
            <person name="Despard B.A."/>
            <person name="Roesel C.L."/>
        </authorList>
    </citation>
    <scope>NUCLEOTIDE SEQUENCE</scope>
    <source>
        <strain evidence="2">K2</strain>
    </source>
</reference>
<gene>
    <name evidence="2" type="ORF">P5673_033133</name>
</gene>
<name>A0AAD9PQD8_ACRCE</name>
<evidence type="ECO:0000259" key="1">
    <source>
        <dbReference type="Pfam" id="PF13966"/>
    </source>
</evidence>
<protein>
    <recommendedName>
        <fullName evidence="1">Reverse transcriptase zinc-binding domain-containing protein</fullName>
    </recommendedName>
</protein>
<organism evidence="2 3">
    <name type="scientific">Acropora cervicornis</name>
    <name type="common">Staghorn coral</name>
    <dbReference type="NCBI Taxonomy" id="6130"/>
    <lineage>
        <taxon>Eukaryota</taxon>
        <taxon>Metazoa</taxon>
        <taxon>Cnidaria</taxon>
        <taxon>Anthozoa</taxon>
        <taxon>Hexacorallia</taxon>
        <taxon>Scleractinia</taxon>
        <taxon>Astrocoeniina</taxon>
        <taxon>Acroporidae</taxon>
        <taxon>Acropora</taxon>
    </lineage>
</organism>
<accession>A0AAD9PQD8</accession>
<feature type="domain" description="Reverse transcriptase zinc-binding" evidence="1">
    <location>
        <begin position="69"/>
        <end position="133"/>
    </location>
</feature>
<dbReference type="EMBL" id="JARQWQ010000215">
    <property type="protein sequence ID" value="KAK2547102.1"/>
    <property type="molecule type" value="Genomic_DNA"/>
</dbReference>
<evidence type="ECO:0000313" key="3">
    <source>
        <dbReference type="Proteomes" id="UP001249851"/>
    </source>
</evidence>
<reference evidence="2" key="1">
    <citation type="journal article" date="2023" name="G3 (Bethesda)">
        <title>Whole genome assembly and annotation of the endangered Caribbean coral Acropora cervicornis.</title>
        <authorList>
            <person name="Selwyn J.D."/>
            <person name="Vollmer S.V."/>
        </authorList>
    </citation>
    <scope>NUCLEOTIDE SEQUENCE</scope>
    <source>
        <strain evidence="2">K2</strain>
    </source>
</reference>
<dbReference type="Proteomes" id="UP001249851">
    <property type="component" value="Unassembled WGS sequence"/>
</dbReference>
<keyword evidence="3" id="KW-1185">Reference proteome</keyword>
<dbReference type="AlphaFoldDB" id="A0AAD9PQD8"/>
<comment type="caution">
    <text evidence="2">The sequence shown here is derived from an EMBL/GenBank/DDBJ whole genome shotgun (WGS) entry which is preliminary data.</text>
</comment>